<keyword evidence="1" id="KW-0472">Membrane</keyword>
<dbReference type="InterPro" id="IPR049326">
    <property type="entry name" value="Rhodopsin_dom_fungi"/>
</dbReference>
<feature type="transmembrane region" description="Helical" evidence="1">
    <location>
        <begin position="218"/>
        <end position="235"/>
    </location>
</feature>
<feature type="transmembrane region" description="Helical" evidence="1">
    <location>
        <begin position="136"/>
        <end position="159"/>
    </location>
</feature>
<feature type="transmembrane region" description="Helical" evidence="1">
    <location>
        <begin position="57"/>
        <end position="76"/>
    </location>
</feature>
<organism evidence="3 4">
    <name type="scientific">Alternaria burnsii</name>
    <dbReference type="NCBI Taxonomy" id="1187904"/>
    <lineage>
        <taxon>Eukaryota</taxon>
        <taxon>Fungi</taxon>
        <taxon>Dikarya</taxon>
        <taxon>Ascomycota</taxon>
        <taxon>Pezizomycotina</taxon>
        <taxon>Dothideomycetes</taxon>
        <taxon>Pleosporomycetidae</taxon>
        <taxon>Pleosporales</taxon>
        <taxon>Pleosporineae</taxon>
        <taxon>Pleosporaceae</taxon>
        <taxon>Alternaria</taxon>
        <taxon>Alternaria sect. Alternaria</taxon>
    </lineage>
</organism>
<feature type="transmembrane region" description="Helical" evidence="1">
    <location>
        <begin position="180"/>
        <end position="206"/>
    </location>
</feature>
<dbReference type="PANTHER" id="PTHR38794">
    <property type="entry name" value="INTEGRAL MEMBRANE PROTEIN"/>
    <property type="match status" value="1"/>
</dbReference>
<feature type="domain" description="Rhodopsin" evidence="2">
    <location>
        <begin position="44"/>
        <end position="274"/>
    </location>
</feature>
<evidence type="ECO:0000313" key="3">
    <source>
        <dbReference type="EMBL" id="KAF7671543.1"/>
    </source>
</evidence>
<evidence type="ECO:0000259" key="2">
    <source>
        <dbReference type="Pfam" id="PF20684"/>
    </source>
</evidence>
<accession>A0A8H7AXQ5</accession>
<evidence type="ECO:0000313" key="4">
    <source>
        <dbReference type="Proteomes" id="UP000596902"/>
    </source>
</evidence>
<dbReference type="AlphaFoldDB" id="A0A8H7AXQ5"/>
<protein>
    <recommendedName>
        <fullName evidence="2">Rhodopsin domain-containing protein</fullName>
    </recommendedName>
</protein>
<keyword evidence="1" id="KW-0812">Transmembrane</keyword>
<reference evidence="3" key="1">
    <citation type="submission" date="2020-01" db="EMBL/GenBank/DDBJ databases">
        <authorList>
            <person name="Feng Z.H.Z."/>
        </authorList>
    </citation>
    <scope>NUCLEOTIDE SEQUENCE</scope>
    <source>
        <strain evidence="3">CBS107.38</strain>
    </source>
</reference>
<feature type="transmembrane region" description="Helical" evidence="1">
    <location>
        <begin position="21"/>
        <end position="45"/>
    </location>
</feature>
<dbReference type="Proteomes" id="UP000596902">
    <property type="component" value="Unassembled WGS sequence"/>
</dbReference>
<name>A0A8H7AXQ5_9PLEO</name>
<proteinExistence type="predicted"/>
<reference evidence="3" key="2">
    <citation type="submission" date="2020-08" db="EMBL/GenBank/DDBJ databases">
        <title>Draft Genome Sequence of Cumin Blight Pathogen Alternaria burnsii.</title>
        <authorList>
            <person name="Feng Z."/>
        </authorList>
    </citation>
    <scope>NUCLEOTIDE SEQUENCE</scope>
    <source>
        <strain evidence="3">CBS107.38</strain>
    </source>
</reference>
<dbReference type="RefSeq" id="XP_038781910.1">
    <property type="nucleotide sequence ID" value="XM_038935402.1"/>
</dbReference>
<keyword evidence="4" id="KW-1185">Reference proteome</keyword>
<feature type="transmembrane region" description="Helical" evidence="1">
    <location>
        <begin position="247"/>
        <end position="270"/>
    </location>
</feature>
<sequence>MFSKRKAMDAGKRPAFHEGHAAPLIQILAWLFLVFSILAVTAQFATKKAMARRFVRADFVLLTALVLSVGQAATLLSPAGQPIGNLQAGLSPDQIDGAWKALFSSEILSVLTIVAAKGSLLVSLESVTPVAGHQMMMRATGVLTLLWGLSAIFLFAFQCPSPQRWDITNPKCMDIRAIRTYNAVMSIATDLALAIVPTLMVLPLQITSEKRLTLVTGFWSRMVVVFASAAQIGYIRSLPQQSDLHSIWRIVVCGQVAQVASIMTTTIPFLKPFMVSLDSGLWSANHAGVATTSSYASAVRTGHLSSYVEIASQQSRDPSVVKGDKDIDIWHWAVTPACQLASSSARQDCIVKIIARVICTLTQNQSVVNRDASRLLKTATSGSLLNVTQHLLVPRSPIQIALLWATNSLLRSTIVKSVGPLSTRANRTAAVTRPAKQHVVVPLPTRIAVTDARLPPVLPLFKKQTPMTPSHPQLTIAKSAGPPSTPVNKTAMVTRHARQRAYVPSLSGKAAASASPSIVRALRVKRPLMFLRYERP</sequence>
<keyword evidence="1" id="KW-1133">Transmembrane helix</keyword>
<comment type="caution">
    <text evidence="3">The sequence shown here is derived from an EMBL/GenBank/DDBJ whole genome shotgun (WGS) entry which is preliminary data.</text>
</comment>
<dbReference type="GeneID" id="62208580"/>
<evidence type="ECO:0000256" key="1">
    <source>
        <dbReference type="SAM" id="Phobius"/>
    </source>
</evidence>
<dbReference type="Pfam" id="PF20684">
    <property type="entry name" value="Fung_rhodopsin"/>
    <property type="match status" value="1"/>
</dbReference>
<dbReference type="PANTHER" id="PTHR38794:SF1">
    <property type="entry name" value="INTEGRAL MEMBRANE PROTEIN"/>
    <property type="match status" value="1"/>
</dbReference>
<dbReference type="EMBL" id="JAAABM010000021">
    <property type="protein sequence ID" value="KAF7671543.1"/>
    <property type="molecule type" value="Genomic_DNA"/>
</dbReference>
<gene>
    <name evidence="3" type="ORF">GT037_010355</name>
</gene>